<evidence type="ECO:0000313" key="2">
    <source>
        <dbReference type="Proteomes" id="UP000188603"/>
    </source>
</evidence>
<reference evidence="1 2" key="1">
    <citation type="journal article" date="2015" name="Int. J. Syst. Evol. Microbiol.">
        <title>Novibacillus thermophilus gen. nov., sp. nov., a Gram-staining-negative and moderately thermophilic member of the family Thermoactinomycetaceae.</title>
        <authorList>
            <person name="Yang G."/>
            <person name="Chen J."/>
            <person name="Zhou S."/>
        </authorList>
    </citation>
    <scope>NUCLEOTIDE SEQUENCE [LARGE SCALE GENOMIC DNA]</scope>
    <source>
        <strain evidence="1 2">SG-1</strain>
    </source>
</reference>
<organism evidence="1 2">
    <name type="scientific">Novibacillus thermophilus</name>
    <dbReference type="NCBI Taxonomy" id="1471761"/>
    <lineage>
        <taxon>Bacteria</taxon>
        <taxon>Bacillati</taxon>
        <taxon>Bacillota</taxon>
        <taxon>Bacilli</taxon>
        <taxon>Bacillales</taxon>
        <taxon>Thermoactinomycetaceae</taxon>
        <taxon>Novibacillus</taxon>
    </lineage>
</organism>
<dbReference type="Gene3D" id="2.60.120.620">
    <property type="entry name" value="q2cbj1_9rhob like domain"/>
    <property type="match status" value="1"/>
</dbReference>
<dbReference type="EMBL" id="CP019699">
    <property type="protein sequence ID" value="AQS54755.1"/>
    <property type="molecule type" value="Genomic_DNA"/>
</dbReference>
<dbReference type="GO" id="GO:0051213">
    <property type="term" value="F:dioxygenase activity"/>
    <property type="evidence" value="ECO:0007669"/>
    <property type="project" value="InterPro"/>
</dbReference>
<name>A0A1U9K3Z3_9BACL</name>
<dbReference type="Pfam" id="PF10014">
    <property type="entry name" value="2OG-Fe_Oxy_2"/>
    <property type="match status" value="1"/>
</dbReference>
<protein>
    <recommendedName>
        <fullName evidence="3">2OG-Fe dioxygenase family protein</fullName>
    </recommendedName>
</protein>
<dbReference type="STRING" id="1471761.B0W44_02185"/>
<dbReference type="InterPro" id="IPR018724">
    <property type="entry name" value="2OG-Fe_dioxygenase"/>
</dbReference>
<dbReference type="Proteomes" id="UP000188603">
    <property type="component" value="Chromosome"/>
</dbReference>
<accession>A0A1U9K3Z3</accession>
<evidence type="ECO:0008006" key="3">
    <source>
        <dbReference type="Google" id="ProtNLM"/>
    </source>
</evidence>
<sequence>MNSRYQDVLRQEGYVKFQLADVFTDIHLEAELKAIGEAFDQLPVDAYAPEFNRYRRYSRAVILPRTGQVEWLPNTVDAAGQPVQEYFQGPYNPEYAGSYRRFPPLSEKIKANRLVERIIQFDFCQTFWDERDILLPVHVGVHFVKLKVETDEDEAVSSPNCLHQDGEPFTFVHLIRRKNVTGGVNTIAEPACAGRLPHEIKAESVRASFTLKDSLESYGVCDQKVSHYVSPVKKGSEDAAGERSAILIDFQPTVVAPLEQS</sequence>
<dbReference type="RefSeq" id="WP_077718573.1">
    <property type="nucleotide sequence ID" value="NZ_CP019699.1"/>
</dbReference>
<dbReference type="AlphaFoldDB" id="A0A1U9K3Z3"/>
<proteinExistence type="predicted"/>
<gene>
    <name evidence="1" type="ORF">B0W44_02185</name>
</gene>
<keyword evidence="2" id="KW-1185">Reference proteome</keyword>
<dbReference type="OrthoDB" id="6681382at2"/>
<dbReference type="KEGG" id="ntr:B0W44_02185"/>
<evidence type="ECO:0000313" key="1">
    <source>
        <dbReference type="EMBL" id="AQS54755.1"/>
    </source>
</evidence>